<evidence type="ECO:0000256" key="1">
    <source>
        <dbReference type="SAM" id="MobiDB-lite"/>
    </source>
</evidence>
<protein>
    <submittedName>
        <fullName evidence="2">Uncharacterized protein</fullName>
    </submittedName>
</protein>
<gene>
    <name evidence="2" type="ORF">NQZ67_17210</name>
</gene>
<dbReference type="RefSeq" id="WP_257448298.1">
    <property type="nucleotide sequence ID" value="NZ_JANIPJ010000012.1"/>
</dbReference>
<comment type="caution">
    <text evidence="2">The sequence shown here is derived from an EMBL/GenBank/DDBJ whole genome shotgun (WGS) entry which is preliminary data.</text>
</comment>
<dbReference type="Proteomes" id="UP001141950">
    <property type="component" value="Unassembled WGS sequence"/>
</dbReference>
<accession>A0A9X2SA16</accession>
<proteinExistence type="predicted"/>
<evidence type="ECO:0000313" key="3">
    <source>
        <dbReference type="Proteomes" id="UP001141950"/>
    </source>
</evidence>
<reference evidence="2" key="1">
    <citation type="submission" date="2022-08" db="EMBL/GenBank/DDBJ databases">
        <title>The genomic sequence of strain Paenibacillus sp. SCIV0701.</title>
        <authorList>
            <person name="Zhao H."/>
        </authorList>
    </citation>
    <scope>NUCLEOTIDE SEQUENCE</scope>
    <source>
        <strain evidence="2">SCIV0701</strain>
    </source>
</reference>
<dbReference type="EMBL" id="JANIPJ010000012">
    <property type="protein sequence ID" value="MCR2805625.1"/>
    <property type="molecule type" value="Genomic_DNA"/>
</dbReference>
<feature type="region of interest" description="Disordered" evidence="1">
    <location>
        <begin position="117"/>
        <end position="160"/>
    </location>
</feature>
<name>A0A9X2SA16_9BACL</name>
<keyword evidence="3" id="KW-1185">Reference proteome</keyword>
<sequence>MKSHSSGRQGGEKTLQRQSAGLRQGNGREAAGVQMAPGMQTFYPMQLMQLQQTIGNLATGAVIQRMLDPSTGNRFPVDWRNLNLHQLQMLEQHVANGSLIYEPGDQDALNKRKLQLQTGSMDEEEEEVEIEEEADEIDEISEIDSDSEEEEESSSEDEMEAMNVEEWYEQDISSQGTSDDEEFKPGVNPIVQELYSAMEPKFKQSVEDRGGKKLPGKKVQGDFLEQYVTSHSRDMDTRERDANQFAMNIPGIDHMMDSSSHPFVQDKMHLSAHTAKIETYRAHYAKRFDMAKKLLKSMAEEGKRGTSIRGMFESVVSDDAWIHKNAVEPILSEVNKHRELYKKALTDDTADSLPDILDNDGLIQQVGNCIAFAVPSDIWEQLYAASERGEVLPAELRSYIRLDLDTGEFRQLYDMLSHVAAPWNERKPKQEDDEYKG</sequence>
<evidence type="ECO:0000313" key="2">
    <source>
        <dbReference type="EMBL" id="MCR2805625.1"/>
    </source>
</evidence>
<feature type="compositionally biased region" description="Acidic residues" evidence="1">
    <location>
        <begin position="121"/>
        <end position="160"/>
    </location>
</feature>
<organism evidence="2 3">
    <name type="scientific">Paenibacillus soyae</name>
    <dbReference type="NCBI Taxonomy" id="2969249"/>
    <lineage>
        <taxon>Bacteria</taxon>
        <taxon>Bacillati</taxon>
        <taxon>Bacillota</taxon>
        <taxon>Bacilli</taxon>
        <taxon>Bacillales</taxon>
        <taxon>Paenibacillaceae</taxon>
        <taxon>Paenibacillus</taxon>
    </lineage>
</organism>
<feature type="region of interest" description="Disordered" evidence="1">
    <location>
        <begin position="1"/>
        <end position="30"/>
    </location>
</feature>
<dbReference type="AlphaFoldDB" id="A0A9X2SA16"/>